<keyword evidence="1" id="KW-0812">Transmembrane</keyword>
<sequence length="192" mass="21987">MLMLYVYSAASMLTVYNISLHRELFPLVELKLPLDNLIDYELVRRGYCFRGVLWAFAVGCLIGTWFHFIPCIWWTCDWGYYDGQGYDITEYDNVDSPVTGIRGALWLVGWGIVFSSLTLFYPVIELQLTIANRGRERKYCVAIGGGCAKDAEDAVVCYDFQLLKKCLLKANNQEVGEVRVPKYNNEATYQLS</sequence>
<dbReference type="AlphaFoldDB" id="A0A7J7JV43"/>
<accession>A0A7J7JV43</accession>
<dbReference type="Proteomes" id="UP000593567">
    <property type="component" value="Unassembled WGS sequence"/>
</dbReference>
<evidence type="ECO:0000256" key="1">
    <source>
        <dbReference type="SAM" id="Phobius"/>
    </source>
</evidence>
<name>A0A7J7JV43_BUGNE</name>
<gene>
    <name evidence="2" type="ORF">EB796_011845</name>
</gene>
<keyword evidence="1" id="KW-0472">Membrane</keyword>
<protein>
    <submittedName>
        <fullName evidence="2">Uncharacterized protein</fullName>
    </submittedName>
</protein>
<comment type="caution">
    <text evidence="2">The sequence shown here is derived from an EMBL/GenBank/DDBJ whole genome shotgun (WGS) entry which is preliminary data.</text>
</comment>
<evidence type="ECO:0000313" key="2">
    <source>
        <dbReference type="EMBL" id="KAF6029847.1"/>
    </source>
</evidence>
<feature type="transmembrane region" description="Helical" evidence="1">
    <location>
        <begin position="52"/>
        <end position="75"/>
    </location>
</feature>
<evidence type="ECO:0000313" key="3">
    <source>
        <dbReference type="Proteomes" id="UP000593567"/>
    </source>
</evidence>
<feature type="transmembrane region" description="Helical" evidence="1">
    <location>
        <begin position="104"/>
        <end position="124"/>
    </location>
</feature>
<keyword evidence="3" id="KW-1185">Reference proteome</keyword>
<dbReference type="EMBL" id="VXIV02001784">
    <property type="protein sequence ID" value="KAF6029847.1"/>
    <property type="molecule type" value="Genomic_DNA"/>
</dbReference>
<keyword evidence="1" id="KW-1133">Transmembrane helix</keyword>
<organism evidence="2 3">
    <name type="scientific">Bugula neritina</name>
    <name type="common">Brown bryozoan</name>
    <name type="synonym">Sertularia neritina</name>
    <dbReference type="NCBI Taxonomy" id="10212"/>
    <lineage>
        <taxon>Eukaryota</taxon>
        <taxon>Metazoa</taxon>
        <taxon>Spiralia</taxon>
        <taxon>Lophotrochozoa</taxon>
        <taxon>Bryozoa</taxon>
        <taxon>Gymnolaemata</taxon>
        <taxon>Cheilostomatida</taxon>
        <taxon>Flustrina</taxon>
        <taxon>Buguloidea</taxon>
        <taxon>Bugulidae</taxon>
        <taxon>Bugula</taxon>
    </lineage>
</organism>
<proteinExistence type="predicted"/>
<reference evidence="2" key="1">
    <citation type="submission" date="2020-06" db="EMBL/GenBank/DDBJ databases">
        <title>Draft genome of Bugula neritina, a colonial animal packing powerful symbionts and potential medicines.</title>
        <authorList>
            <person name="Rayko M."/>
        </authorList>
    </citation>
    <scope>NUCLEOTIDE SEQUENCE [LARGE SCALE GENOMIC DNA]</scope>
    <source>
        <strain evidence="2">Kwan_BN1</strain>
    </source>
</reference>
<dbReference type="OrthoDB" id="10589053at2759"/>